<evidence type="ECO:0000313" key="8">
    <source>
        <dbReference type="EMBL" id="KAJ5703798.1"/>
    </source>
</evidence>
<feature type="transmembrane region" description="Helical" evidence="6">
    <location>
        <begin position="36"/>
        <end position="59"/>
    </location>
</feature>
<feature type="domain" description="Rhodopsin" evidence="7">
    <location>
        <begin position="20"/>
        <end position="259"/>
    </location>
</feature>
<dbReference type="PANTHER" id="PTHR33048:SF47">
    <property type="entry name" value="INTEGRAL MEMBRANE PROTEIN-RELATED"/>
    <property type="match status" value="1"/>
</dbReference>
<evidence type="ECO:0000256" key="5">
    <source>
        <dbReference type="ARBA" id="ARBA00038359"/>
    </source>
</evidence>
<evidence type="ECO:0000256" key="4">
    <source>
        <dbReference type="ARBA" id="ARBA00023136"/>
    </source>
</evidence>
<keyword evidence="4 6" id="KW-0472">Membrane</keyword>
<evidence type="ECO:0000313" key="9">
    <source>
        <dbReference type="Proteomes" id="UP001215712"/>
    </source>
</evidence>
<feature type="transmembrane region" description="Helical" evidence="6">
    <location>
        <begin position="113"/>
        <end position="141"/>
    </location>
</feature>
<dbReference type="Proteomes" id="UP001215712">
    <property type="component" value="Unassembled WGS sequence"/>
</dbReference>
<gene>
    <name evidence="8" type="ORF">N7493_010936</name>
</gene>
<dbReference type="EMBL" id="JAQJAN010000020">
    <property type="protein sequence ID" value="KAJ5703798.1"/>
    <property type="molecule type" value="Genomic_DNA"/>
</dbReference>
<comment type="similarity">
    <text evidence="5">Belongs to the SAT4 family.</text>
</comment>
<feature type="transmembrane region" description="Helical" evidence="6">
    <location>
        <begin position="79"/>
        <end position="101"/>
    </location>
</feature>
<comment type="subcellular location">
    <subcellularLocation>
        <location evidence="1">Membrane</location>
        <topology evidence="1">Multi-pass membrane protein</topology>
    </subcellularLocation>
</comment>
<proteinExistence type="inferred from homology"/>
<keyword evidence="3 6" id="KW-1133">Transmembrane helix</keyword>
<organism evidence="8 9">
    <name type="scientific">Penicillium malachiteum</name>
    <dbReference type="NCBI Taxonomy" id="1324776"/>
    <lineage>
        <taxon>Eukaryota</taxon>
        <taxon>Fungi</taxon>
        <taxon>Dikarya</taxon>
        <taxon>Ascomycota</taxon>
        <taxon>Pezizomycotina</taxon>
        <taxon>Eurotiomycetes</taxon>
        <taxon>Eurotiomycetidae</taxon>
        <taxon>Eurotiales</taxon>
        <taxon>Aspergillaceae</taxon>
        <taxon>Penicillium</taxon>
    </lineage>
</organism>
<evidence type="ECO:0000256" key="3">
    <source>
        <dbReference type="ARBA" id="ARBA00022989"/>
    </source>
</evidence>
<comment type="caution">
    <text evidence="8">The sequence shown here is derived from an EMBL/GenBank/DDBJ whole genome shotgun (WGS) entry which is preliminary data.</text>
</comment>
<protein>
    <recommendedName>
        <fullName evidence="7">Rhodopsin domain-containing protein</fullName>
    </recommendedName>
</protein>
<feature type="transmembrane region" description="Helical" evidence="6">
    <location>
        <begin position="161"/>
        <end position="183"/>
    </location>
</feature>
<keyword evidence="9" id="KW-1185">Reference proteome</keyword>
<dbReference type="AlphaFoldDB" id="A0AAD6HBF5"/>
<feature type="transmembrane region" description="Helical" evidence="6">
    <location>
        <begin position="6"/>
        <end position="24"/>
    </location>
</feature>
<reference evidence="8" key="2">
    <citation type="submission" date="2023-01" db="EMBL/GenBank/DDBJ databases">
        <authorList>
            <person name="Petersen C."/>
        </authorList>
    </citation>
    <scope>NUCLEOTIDE SEQUENCE</scope>
    <source>
        <strain evidence="8">IBT 17514</strain>
    </source>
</reference>
<feature type="transmembrane region" description="Helical" evidence="6">
    <location>
        <begin position="195"/>
        <end position="215"/>
    </location>
</feature>
<evidence type="ECO:0000259" key="7">
    <source>
        <dbReference type="Pfam" id="PF20684"/>
    </source>
</evidence>
<dbReference type="InterPro" id="IPR049326">
    <property type="entry name" value="Rhodopsin_dom_fungi"/>
</dbReference>
<dbReference type="InterPro" id="IPR052337">
    <property type="entry name" value="SAT4-like"/>
</dbReference>
<dbReference type="Pfam" id="PF20684">
    <property type="entry name" value="Fung_rhodopsin"/>
    <property type="match status" value="1"/>
</dbReference>
<evidence type="ECO:0000256" key="6">
    <source>
        <dbReference type="SAM" id="Phobius"/>
    </source>
</evidence>
<evidence type="ECO:0000256" key="2">
    <source>
        <dbReference type="ARBA" id="ARBA00022692"/>
    </source>
</evidence>
<dbReference type="PANTHER" id="PTHR33048">
    <property type="entry name" value="PTH11-LIKE INTEGRAL MEMBRANE PROTEIN (AFU_ORTHOLOGUE AFUA_5G11245)"/>
    <property type="match status" value="1"/>
</dbReference>
<keyword evidence="2 6" id="KW-0812">Transmembrane</keyword>
<dbReference type="GO" id="GO:0016020">
    <property type="term" value="C:membrane"/>
    <property type="evidence" value="ECO:0007669"/>
    <property type="project" value="UniProtKB-SubCell"/>
</dbReference>
<name>A0AAD6HBF5_9EURO</name>
<reference evidence="8" key="1">
    <citation type="journal article" date="2023" name="IMA Fungus">
        <title>Comparative genomic study of the Penicillium genus elucidates a diverse pangenome and 15 lateral gene transfer events.</title>
        <authorList>
            <person name="Petersen C."/>
            <person name="Sorensen T."/>
            <person name="Nielsen M.R."/>
            <person name="Sondergaard T.E."/>
            <person name="Sorensen J.L."/>
            <person name="Fitzpatrick D.A."/>
            <person name="Frisvad J.C."/>
            <person name="Nielsen K.L."/>
        </authorList>
    </citation>
    <scope>NUCLEOTIDE SEQUENCE</scope>
    <source>
        <strain evidence="8">IBT 17514</strain>
    </source>
</reference>
<sequence length="423" mass="47173">MRVVIISTIFTGLATIFVALRLWTRFKLVHSPGYDDILIVGALLSCICFFAFILIERSYGLGVNINDLSSEVIEVQMHYLWLSVPFYNLSLILSKLSALFLYTRIFRGRGFLLATYITMTCLILAGFWMVTSGFVFCVPISAFWELNRNDKSHCLPMGPVWYSNSAMQIVSDIVIMILPMPVLSKLQLPFKQKAGIILVFGLGVFVIATSSARLYELSTMVNGTDFTEKNAEAAVWSSLEANVSIICACMPPLHPLLSRLFALCFRPIPLHSSPASKAHSNTTCLTETRKPSIYDHHGVIGPDGGVFFNDFFYAGPGSYMASVANLENESKERVKDCENENGIRVVRELRMESDSVPFPNGGFLTTDYNNHGVNHDFKERDIEMGQIGEGSNSSGKGTGNPSIEWDLGDWEFPDYKERMNAPI</sequence>
<accession>A0AAD6HBF5</accession>
<evidence type="ECO:0000256" key="1">
    <source>
        <dbReference type="ARBA" id="ARBA00004141"/>
    </source>
</evidence>